<name>A0ACC2P0L1_9HYME</name>
<comment type="caution">
    <text evidence="1">The sequence shown here is derived from an EMBL/GenBank/DDBJ whole genome shotgun (WGS) entry which is preliminary data.</text>
</comment>
<gene>
    <name evidence="1" type="ORF">QAD02_012882</name>
</gene>
<dbReference type="Proteomes" id="UP001239111">
    <property type="component" value="Chromosome 2"/>
</dbReference>
<organism evidence="1 2">
    <name type="scientific">Eretmocerus hayati</name>
    <dbReference type="NCBI Taxonomy" id="131215"/>
    <lineage>
        <taxon>Eukaryota</taxon>
        <taxon>Metazoa</taxon>
        <taxon>Ecdysozoa</taxon>
        <taxon>Arthropoda</taxon>
        <taxon>Hexapoda</taxon>
        <taxon>Insecta</taxon>
        <taxon>Pterygota</taxon>
        <taxon>Neoptera</taxon>
        <taxon>Endopterygota</taxon>
        <taxon>Hymenoptera</taxon>
        <taxon>Apocrita</taxon>
        <taxon>Proctotrupomorpha</taxon>
        <taxon>Chalcidoidea</taxon>
        <taxon>Aphelinidae</taxon>
        <taxon>Aphelininae</taxon>
        <taxon>Eretmocerus</taxon>
    </lineage>
</organism>
<protein>
    <submittedName>
        <fullName evidence="1">Uncharacterized protein</fullName>
    </submittedName>
</protein>
<sequence length="294" mass="33563">MTAPGPCDYKLKLYGRGRASDALIQHRITALGYEIYNCAGNSRLVRNKVPALQALREKFMEALRTRAAASSEESDNSDTEETPTLAELERKVSAINHAGIKNRRDRAFCHYQIARLEAEIGALHDAQDYYRNPWFRSTDEEELEIKGYENTLVDEWVYGKLKNLKEQKKTFVEWRDELLYEAPKIRRDYCKAEGALDQELNRLDRLRSAARERNPAASPGQGNQESPTSSSFVAEGIKYKFETLPFGLRHLHTHWRCERDTRKSEGITRECGETIRGDPASSTSCYSSTSSAEE</sequence>
<evidence type="ECO:0000313" key="1">
    <source>
        <dbReference type="EMBL" id="KAJ8677095.1"/>
    </source>
</evidence>
<evidence type="ECO:0000313" key="2">
    <source>
        <dbReference type="Proteomes" id="UP001239111"/>
    </source>
</evidence>
<dbReference type="EMBL" id="CM056742">
    <property type="protein sequence ID" value="KAJ8677095.1"/>
    <property type="molecule type" value="Genomic_DNA"/>
</dbReference>
<reference evidence="1" key="1">
    <citation type="submission" date="2023-04" db="EMBL/GenBank/DDBJ databases">
        <title>A chromosome-level genome assembly of the parasitoid wasp Eretmocerus hayati.</title>
        <authorList>
            <person name="Zhong Y."/>
            <person name="Liu S."/>
            <person name="Liu Y."/>
        </authorList>
    </citation>
    <scope>NUCLEOTIDE SEQUENCE</scope>
    <source>
        <strain evidence="1">ZJU_SS_LIU_2023</strain>
    </source>
</reference>
<keyword evidence="2" id="KW-1185">Reference proteome</keyword>
<accession>A0ACC2P0L1</accession>
<proteinExistence type="predicted"/>